<name>A0AAN6NQV8_9PEZI</name>
<dbReference type="Proteomes" id="UP001303222">
    <property type="component" value="Unassembled WGS sequence"/>
</dbReference>
<comment type="caution">
    <text evidence="2">The sequence shown here is derived from an EMBL/GenBank/DDBJ whole genome shotgun (WGS) entry which is preliminary data.</text>
</comment>
<proteinExistence type="predicted"/>
<feature type="transmembrane region" description="Helical" evidence="1">
    <location>
        <begin position="6"/>
        <end position="24"/>
    </location>
</feature>
<sequence>MSTYPILTSLFSYFMLKVSFYLISRLLQVLAPSFSLSLPFVVSSLRAVCFYLSISSQMKEKYEIYYHRTLKYSTLKAFYDLPC</sequence>
<keyword evidence="1" id="KW-0472">Membrane</keyword>
<feature type="transmembrane region" description="Helical" evidence="1">
    <location>
        <begin position="36"/>
        <end position="54"/>
    </location>
</feature>
<reference evidence="2" key="2">
    <citation type="submission" date="2023-06" db="EMBL/GenBank/DDBJ databases">
        <authorList>
            <consortium name="Lawrence Berkeley National Laboratory"/>
            <person name="Mondo S.J."/>
            <person name="Hensen N."/>
            <person name="Bonometti L."/>
            <person name="Westerberg I."/>
            <person name="Brannstrom I.O."/>
            <person name="Guillou S."/>
            <person name="Cros-Aarteil S."/>
            <person name="Calhoun S."/>
            <person name="Haridas S."/>
            <person name="Kuo A."/>
            <person name="Pangilinan J."/>
            <person name="Riley R."/>
            <person name="Labutti K."/>
            <person name="Andreopoulos B."/>
            <person name="Lipzen A."/>
            <person name="Chen C."/>
            <person name="Yanf M."/>
            <person name="Daum C."/>
            <person name="Ng V."/>
            <person name="Clum A."/>
            <person name="Steindorff A."/>
            <person name="Ohm R."/>
            <person name="Martin F."/>
            <person name="Silar P."/>
            <person name="Natvig D."/>
            <person name="Lalanne C."/>
            <person name="Gautier V."/>
            <person name="Ament-Velasquez S.L."/>
            <person name="Kruys A."/>
            <person name="Hutchinson M.I."/>
            <person name="Powell A.J."/>
            <person name="Barry K."/>
            <person name="Miller A.N."/>
            <person name="Grigoriev I.V."/>
            <person name="Debuchy R."/>
            <person name="Gladieux P."/>
            <person name="Thoren M.H."/>
            <person name="Johannesson H."/>
        </authorList>
    </citation>
    <scope>NUCLEOTIDE SEQUENCE</scope>
    <source>
        <strain evidence="2">CBS 626.80</strain>
    </source>
</reference>
<keyword evidence="3" id="KW-1185">Reference proteome</keyword>
<keyword evidence="1" id="KW-1133">Transmembrane helix</keyword>
<keyword evidence="1" id="KW-0812">Transmembrane</keyword>
<reference evidence="2" key="1">
    <citation type="journal article" date="2023" name="Mol. Phylogenet. Evol.">
        <title>Genome-scale phylogeny and comparative genomics of the fungal order Sordariales.</title>
        <authorList>
            <person name="Hensen N."/>
            <person name="Bonometti L."/>
            <person name="Westerberg I."/>
            <person name="Brannstrom I.O."/>
            <person name="Guillou S."/>
            <person name="Cros-Aarteil S."/>
            <person name="Calhoun S."/>
            <person name="Haridas S."/>
            <person name="Kuo A."/>
            <person name="Mondo S."/>
            <person name="Pangilinan J."/>
            <person name="Riley R."/>
            <person name="LaButti K."/>
            <person name="Andreopoulos B."/>
            <person name="Lipzen A."/>
            <person name="Chen C."/>
            <person name="Yan M."/>
            <person name="Daum C."/>
            <person name="Ng V."/>
            <person name="Clum A."/>
            <person name="Steindorff A."/>
            <person name="Ohm R.A."/>
            <person name="Martin F."/>
            <person name="Silar P."/>
            <person name="Natvig D.O."/>
            <person name="Lalanne C."/>
            <person name="Gautier V."/>
            <person name="Ament-Velasquez S.L."/>
            <person name="Kruys A."/>
            <person name="Hutchinson M.I."/>
            <person name="Powell A.J."/>
            <person name="Barry K."/>
            <person name="Miller A.N."/>
            <person name="Grigoriev I.V."/>
            <person name="Debuchy R."/>
            <person name="Gladieux P."/>
            <person name="Hiltunen Thoren M."/>
            <person name="Johannesson H."/>
        </authorList>
    </citation>
    <scope>NUCLEOTIDE SEQUENCE</scope>
    <source>
        <strain evidence="2">CBS 626.80</strain>
    </source>
</reference>
<dbReference type="AlphaFoldDB" id="A0AAN6NQV8"/>
<dbReference type="EMBL" id="MU859178">
    <property type="protein sequence ID" value="KAK3950410.1"/>
    <property type="molecule type" value="Genomic_DNA"/>
</dbReference>
<gene>
    <name evidence="2" type="ORF">QBC32DRAFT_346629</name>
</gene>
<protein>
    <submittedName>
        <fullName evidence="2">Uncharacterized protein</fullName>
    </submittedName>
</protein>
<evidence type="ECO:0000256" key="1">
    <source>
        <dbReference type="SAM" id="Phobius"/>
    </source>
</evidence>
<evidence type="ECO:0000313" key="2">
    <source>
        <dbReference type="EMBL" id="KAK3950410.1"/>
    </source>
</evidence>
<organism evidence="2 3">
    <name type="scientific">Pseudoneurospora amorphoporcata</name>
    <dbReference type="NCBI Taxonomy" id="241081"/>
    <lineage>
        <taxon>Eukaryota</taxon>
        <taxon>Fungi</taxon>
        <taxon>Dikarya</taxon>
        <taxon>Ascomycota</taxon>
        <taxon>Pezizomycotina</taxon>
        <taxon>Sordariomycetes</taxon>
        <taxon>Sordariomycetidae</taxon>
        <taxon>Sordariales</taxon>
        <taxon>Sordariaceae</taxon>
        <taxon>Pseudoneurospora</taxon>
    </lineage>
</organism>
<accession>A0AAN6NQV8</accession>
<evidence type="ECO:0000313" key="3">
    <source>
        <dbReference type="Proteomes" id="UP001303222"/>
    </source>
</evidence>